<comment type="caution">
    <text evidence="3">The sequence shown here is derived from an EMBL/GenBank/DDBJ whole genome shotgun (WGS) entry which is preliminary data.</text>
</comment>
<sequence>MTVVRRRGLAAALTAAALGMGCAAVQANRHEPGTLSGGAFAPARPAAAQLGPNPAYVCPTGGAFPILTSDVAEVAKDGGRVAPQPDGRLCALADTLLGWKEQGTPPESVTSFLAWHFGLPAAPGRVVIATVESEDPRILAQRLLEPVNGFAQHAVAPRFGAVTQREKKGFTKVVAVVYDAVAELEPIPRRVEAGGQVALRGKLAAGVDKPKISYCDPAGKLVDVPAAPGGQLAGDLRCGDRPGTMVVEVRAERGGQAVSAARFPVQCGVPLPASVKAPPDAKQAAAPGAERRVFDLVNAERAAAQAPALQWDDGVAAVARAASEASRDETRANTSSSTVSFDVVAQLKKNDVMSPLVLLNPAASRSPEEAHWRLAHSPLHRSNMLNPQATHAGVGLASYKDPDAGDVYFVTELLVREQPPVDAEALRAKLREAVARKRADARAEKLAADPTLEEVAQKYASALAAAKGELPKAQADAILSPLYKTFRTVSLVGGAKPEPLEFAEEPGVVSQAKVMGVGVAGGGNPVLGRNTAYVIILVGTRR</sequence>
<dbReference type="EMBL" id="BJTG01000016">
    <property type="protein sequence ID" value="GEJ59527.1"/>
    <property type="molecule type" value="Genomic_DNA"/>
</dbReference>
<organism evidence="3 4">
    <name type="scientific">Anaeromyxobacter diazotrophicus</name>
    <dbReference type="NCBI Taxonomy" id="2590199"/>
    <lineage>
        <taxon>Bacteria</taxon>
        <taxon>Pseudomonadati</taxon>
        <taxon>Myxococcota</taxon>
        <taxon>Myxococcia</taxon>
        <taxon>Myxococcales</taxon>
        <taxon>Cystobacterineae</taxon>
        <taxon>Anaeromyxobacteraceae</taxon>
        <taxon>Anaeromyxobacter</taxon>
    </lineage>
</organism>
<evidence type="ECO:0000259" key="2">
    <source>
        <dbReference type="Pfam" id="PF00188"/>
    </source>
</evidence>
<keyword evidence="1" id="KW-0732">Signal</keyword>
<dbReference type="Gene3D" id="3.40.33.10">
    <property type="entry name" value="CAP"/>
    <property type="match status" value="1"/>
</dbReference>
<name>A0A7I9VU86_9BACT</name>
<dbReference type="InterPro" id="IPR014044">
    <property type="entry name" value="CAP_dom"/>
</dbReference>
<evidence type="ECO:0000256" key="1">
    <source>
        <dbReference type="SAM" id="SignalP"/>
    </source>
</evidence>
<dbReference type="AlphaFoldDB" id="A0A7I9VU86"/>
<keyword evidence="4" id="KW-1185">Reference proteome</keyword>
<feature type="signal peptide" evidence="1">
    <location>
        <begin position="1"/>
        <end position="27"/>
    </location>
</feature>
<dbReference type="Proteomes" id="UP000503640">
    <property type="component" value="Unassembled WGS sequence"/>
</dbReference>
<dbReference type="PROSITE" id="PS51257">
    <property type="entry name" value="PROKAR_LIPOPROTEIN"/>
    <property type="match status" value="1"/>
</dbReference>
<gene>
    <name evidence="3" type="ORF">AMYX_42680</name>
</gene>
<dbReference type="RefSeq" id="WP_176069106.1">
    <property type="nucleotide sequence ID" value="NZ_BJTG01000016.1"/>
</dbReference>
<dbReference type="PANTHER" id="PTHR31157:SF1">
    <property type="entry name" value="SCP DOMAIN-CONTAINING PROTEIN"/>
    <property type="match status" value="1"/>
</dbReference>
<dbReference type="SUPFAM" id="SSF55797">
    <property type="entry name" value="PR-1-like"/>
    <property type="match status" value="1"/>
</dbReference>
<dbReference type="InterPro" id="IPR035940">
    <property type="entry name" value="CAP_sf"/>
</dbReference>
<evidence type="ECO:0000313" key="3">
    <source>
        <dbReference type="EMBL" id="GEJ59527.1"/>
    </source>
</evidence>
<protein>
    <recommendedName>
        <fullName evidence="2">SCP domain-containing protein</fullName>
    </recommendedName>
</protein>
<proteinExistence type="predicted"/>
<feature type="domain" description="SCP" evidence="2">
    <location>
        <begin position="294"/>
        <end position="410"/>
    </location>
</feature>
<dbReference type="Pfam" id="PF00188">
    <property type="entry name" value="CAP"/>
    <property type="match status" value="1"/>
</dbReference>
<accession>A0A7I9VU86</accession>
<evidence type="ECO:0000313" key="4">
    <source>
        <dbReference type="Proteomes" id="UP000503640"/>
    </source>
</evidence>
<dbReference type="PANTHER" id="PTHR31157">
    <property type="entry name" value="SCP DOMAIN-CONTAINING PROTEIN"/>
    <property type="match status" value="1"/>
</dbReference>
<reference evidence="4" key="1">
    <citation type="journal article" date="2020" name="Appl. Environ. Microbiol.">
        <title>Diazotrophic Anaeromyxobacter Isolates from Soils.</title>
        <authorList>
            <person name="Masuda Y."/>
            <person name="Yamanaka H."/>
            <person name="Xu Z.X."/>
            <person name="Shiratori Y."/>
            <person name="Aono T."/>
            <person name="Amachi S."/>
            <person name="Senoo K."/>
            <person name="Itoh H."/>
        </authorList>
    </citation>
    <scope>NUCLEOTIDE SEQUENCE [LARGE SCALE GENOMIC DNA]</scope>
    <source>
        <strain evidence="4">R267</strain>
    </source>
</reference>
<feature type="chain" id="PRO_5029729135" description="SCP domain-containing protein" evidence="1">
    <location>
        <begin position="28"/>
        <end position="542"/>
    </location>
</feature>